<sequence>MMEIKREDQIKALVLGATILGTGGGGSPSDGLKMLDDVLKKGKTVKLVDVEEIPRDGFVVVPYDVGSIAPSTKAKKPVRIKEPVRRAFKEMEQIIGGKIVAVVASEIGGGNTPVALSIAAELGIPAVDGDLLGRAAPELHQCTVNILGIPMYPSVIVGESGNVVVVREYSDIDDYEAIARYLSVLSGKYVSVVDTPMSYDTACKAIIRKTISTSMRLGEEVIKARNEGRDPVDAVVNVLKGWRIFEGVVEKYEWRDESGFLRGEAVIKGVGDFSGRTLRSWIKNEHIMIWIDGKPVVMPPDMFMLLREDGEPITNTELREGIKVYGVAAKAPDIWRTPEGLKYFGPRHFGFDYDYIPVEELVKVI</sequence>
<dbReference type="Gene3D" id="3.40.1610.10">
    <property type="entry name" value="CV3147-like domain"/>
    <property type="match status" value="1"/>
</dbReference>
<dbReference type="Pfam" id="PF06032">
    <property type="entry name" value="S-Me-THD_N"/>
    <property type="match status" value="1"/>
</dbReference>
<evidence type="ECO:0000259" key="2">
    <source>
        <dbReference type="Pfam" id="PF20906"/>
    </source>
</evidence>
<keyword evidence="4" id="KW-1185">Reference proteome</keyword>
<dbReference type="InterPro" id="IPR010318">
    <property type="entry name" value="S-Me-THD_N"/>
</dbReference>
<accession>A0A3R9R5D7</accession>
<dbReference type="Proteomes" id="UP000277582">
    <property type="component" value="Unassembled WGS sequence"/>
</dbReference>
<dbReference type="EMBL" id="RCOS01000077">
    <property type="protein sequence ID" value="RSN75197.1"/>
    <property type="molecule type" value="Genomic_DNA"/>
</dbReference>
<dbReference type="OrthoDB" id="46232at2157"/>
<dbReference type="InterPro" id="IPR027479">
    <property type="entry name" value="S-Me-THD_N_sf"/>
</dbReference>
<dbReference type="AlphaFoldDB" id="A0A3R9R5D7"/>
<dbReference type="Gene3D" id="2.40.390.10">
    <property type="entry name" value="CV3147-like"/>
    <property type="match status" value="1"/>
</dbReference>
<evidence type="ECO:0000259" key="1">
    <source>
        <dbReference type="Pfam" id="PF06032"/>
    </source>
</evidence>
<protein>
    <submittedName>
        <fullName evidence="3">DUF917 domain-containing protein</fullName>
    </submittedName>
</protein>
<organism evidence="3 4">
    <name type="scientific">Candidatus Methanodesulfokora washburnensis</name>
    <dbReference type="NCBI Taxonomy" id="2478471"/>
    <lineage>
        <taxon>Archaea</taxon>
        <taxon>Thermoproteota</taxon>
        <taxon>Candidatus Korarchaeia</taxon>
        <taxon>Candidatus Korarchaeia incertae sedis</taxon>
        <taxon>Candidatus Methanodesulfokora</taxon>
    </lineage>
</organism>
<feature type="domain" description="S-Me-THD-like C-terminal" evidence="2">
    <location>
        <begin position="173"/>
        <end position="358"/>
    </location>
</feature>
<name>A0A3R9R5D7_9CREN</name>
<dbReference type="InterPro" id="IPR048350">
    <property type="entry name" value="S-Me-THD-like_C"/>
</dbReference>
<proteinExistence type="predicted"/>
<evidence type="ECO:0000313" key="3">
    <source>
        <dbReference type="EMBL" id="RSN75197.1"/>
    </source>
</evidence>
<reference evidence="3 4" key="1">
    <citation type="submission" date="2018-10" db="EMBL/GenBank/DDBJ databases">
        <title>Co-occurring genomic capacity for anaerobic methane metabolism and dissimilatory sulfite reduction discovered in the Korarchaeota.</title>
        <authorList>
            <person name="Mckay L.J."/>
            <person name="Dlakic M."/>
            <person name="Fields M.W."/>
            <person name="Delmont T.O."/>
            <person name="Eren A.M."/>
            <person name="Jay Z.J."/>
            <person name="Klingelsmith K.B."/>
            <person name="Rusch D.B."/>
            <person name="Inskeep W.P."/>
        </authorList>
    </citation>
    <scope>NUCLEOTIDE SEQUENCE [LARGE SCALE GENOMIC DNA]</scope>
    <source>
        <strain evidence="3 4">MDKW</strain>
    </source>
</reference>
<evidence type="ECO:0000313" key="4">
    <source>
        <dbReference type="Proteomes" id="UP000277582"/>
    </source>
</evidence>
<dbReference type="Pfam" id="PF20906">
    <property type="entry name" value="S-Me-THD_C"/>
    <property type="match status" value="1"/>
</dbReference>
<dbReference type="RefSeq" id="WP_125671245.1">
    <property type="nucleotide sequence ID" value="NZ_RCOS01000077.1"/>
</dbReference>
<dbReference type="SUPFAM" id="SSF160991">
    <property type="entry name" value="CV3147-like"/>
    <property type="match status" value="1"/>
</dbReference>
<gene>
    <name evidence="3" type="ORF">D6D85_06660</name>
</gene>
<comment type="caution">
    <text evidence="3">The sequence shown here is derived from an EMBL/GenBank/DDBJ whole genome shotgun (WGS) entry which is preliminary data.</text>
</comment>
<dbReference type="InterPro" id="IPR024071">
    <property type="entry name" value="S-Me-THD_C_sf"/>
</dbReference>
<feature type="domain" description="S-Me-THD N-terminal" evidence="1">
    <location>
        <begin position="9"/>
        <end position="167"/>
    </location>
</feature>